<dbReference type="PROSITE" id="PS00108">
    <property type="entry name" value="PROTEIN_KINASE_ST"/>
    <property type="match status" value="1"/>
</dbReference>
<dbReference type="InterPro" id="IPR037238">
    <property type="entry name" value="YbiA-like_sf"/>
</dbReference>
<dbReference type="Gene3D" id="1.10.510.10">
    <property type="entry name" value="Transferase(Phosphotransferase) domain 1"/>
    <property type="match status" value="1"/>
</dbReference>
<evidence type="ECO:0000313" key="9">
    <source>
        <dbReference type="EMBL" id="TNV82980.1"/>
    </source>
</evidence>
<dbReference type="SUPFAM" id="SSF143990">
    <property type="entry name" value="YbiA-like"/>
    <property type="match status" value="1"/>
</dbReference>
<proteinExistence type="predicted"/>
<dbReference type="Pfam" id="PF08719">
    <property type="entry name" value="NADAR"/>
    <property type="match status" value="1"/>
</dbReference>
<dbReference type="EMBL" id="RRYP01004298">
    <property type="protein sequence ID" value="TNV82980.1"/>
    <property type="molecule type" value="Genomic_DNA"/>
</dbReference>
<dbReference type="SMART" id="SM00220">
    <property type="entry name" value="S_TKc"/>
    <property type="match status" value="1"/>
</dbReference>
<evidence type="ECO:0000256" key="5">
    <source>
        <dbReference type="ARBA" id="ARBA00022777"/>
    </source>
</evidence>
<dbReference type="OrthoDB" id="63267at2759"/>
<dbReference type="InterPro" id="IPR008271">
    <property type="entry name" value="Ser/Thr_kinase_AS"/>
</dbReference>
<dbReference type="Pfam" id="PF00069">
    <property type="entry name" value="Pkinase"/>
    <property type="match status" value="1"/>
</dbReference>
<dbReference type="PROSITE" id="PS50011">
    <property type="entry name" value="PROTEIN_KINASE_DOM"/>
    <property type="match status" value="1"/>
</dbReference>
<keyword evidence="1" id="KW-0723">Serine/threonine-protein kinase</keyword>
<dbReference type="PROSITE" id="PS51285">
    <property type="entry name" value="AGC_KINASE_CTER"/>
    <property type="match status" value="1"/>
</dbReference>
<organism evidence="9 10">
    <name type="scientific">Halteria grandinella</name>
    <dbReference type="NCBI Taxonomy" id="5974"/>
    <lineage>
        <taxon>Eukaryota</taxon>
        <taxon>Sar</taxon>
        <taxon>Alveolata</taxon>
        <taxon>Ciliophora</taxon>
        <taxon>Intramacronucleata</taxon>
        <taxon>Spirotrichea</taxon>
        <taxon>Stichotrichia</taxon>
        <taxon>Sporadotrichida</taxon>
        <taxon>Halteriidae</taxon>
        <taxon>Halteria</taxon>
    </lineage>
</organism>
<evidence type="ECO:0000259" key="8">
    <source>
        <dbReference type="PROSITE" id="PS51285"/>
    </source>
</evidence>
<feature type="domain" description="Protein kinase" evidence="7">
    <location>
        <begin position="237"/>
        <end position="498"/>
    </location>
</feature>
<dbReference type="InterPro" id="IPR000719">
    <property type="entry name" value="Prot_kinase_dom"/>
</dbReference>
<reference evidence="9" key="1">
    <citation type="submission" date="2019-06" db="EMBL/GenBank/DDBJ databases">
        <authorList>
            <person name="Zheng W."/>
        </authorList>
    </citation>
    <scope>NUCLEOTIDE SEQUENCE</scope>
    <source>
        <strain evidence="9">QDHG01</strain>
    </source>
</reference>
<evidence type="ECO:0000256" key="6">
    <source>
        <dbReference type="ARBA" id="ARBA00022840"/>
    </source>
</evidence>
<dbReference type="CDD" id="cd15457">
    <property type="entry name" value="NADAR"/>
    <property type="match status" value="1"/>
</dbReference>
<evidence type="ECO:0000256" key="1">
    <source>
        <dbReference type="ARBA" id="ARBA00022527"/>
    </source>
</evidence>
<gene>
    <name evidence="9" type="ORF">FGO68_gene10234</name>
</gene>
<keyword evidence="5" id="KW-0418">Kinase</keyword>
<evidence type="ECO:0000256" key="2">
    <source>
        <dbReference type="ARBA" id="ARBA00022553"/>
    </source>
</evidence>
<dbReference type="AlphaFoldDB" id="A0A8J8NZ38"/>
<evidence type="ECO:0000256" key="4">
    <source>
        <dbReference type="ARBA" id="ARBA00022741"/>
    </source>
</evidence>
<dbReference type="Gene3D" id="3.30.200.20">
    <property type="entry name" value="Phosphorylase Kinase, domain 1"/>
    <property type="match status" value="1"/>
</dbReference>
<dbReference type="Proteomes" id="UP000785679">
    <property type="component" value="Unassembled WGS sequence"/>
</dbReference>
<evidence type="ECO:0000259" key="7">
    <source>
        <dbReference type="PROSITE" id="PS50011"/>
    </source>
</evidence>
<dbReference type="CDD" id="cd05123">
    <property type="entry name" value="STKc_AGC"/>
    <property type="match status" value="1"/>
</dbReference>
<dbReference type="SUPFAM" id="SSF56112">
    <property type="entry name" value="Protein kinase-like (PK-like)"/>
    <property type="match status" value="1"/>
</dbReference>
<dbReference type="InterPro" id="IPR045270">
    <property type="entry name" value="STKc_AGC"/>
</dbReference>
<evidence type="ECO:0008006" key="11">
    <source>
        <dbReference type="Google" id="ProtNLM"/>
    </source>
</evidence>
<sequence>MLDVPVRAPGLEEINGLYDPQQKPLFFTSPSEANGYLENGFMSPFTLDDVAWPSVEHYFQAQKFPGNPELQEQIRTAPSFAQAHYLGRKNPPREDWAQVKIDAQFKAQQAKFEQNEELGLKLLLTGMRQLVFHSEIDIFWGDGGDKGICFKGQNVQGNNLMKVRAILKAKAEEQLKKSNPLYREESKADGGGLFKEMFGDDEHDFDMPQSPVIQRRQTVEITFSPKKESEKMIFEDFSLVKKIANGGCGKVYLVKNNKTQEYYAMKSIRKDFVIKHDMIDCLKNEKSIMLKATHPFILKLISYFELPYRVYFLMPFYPGGCLTSHFRRVGSFSEDETRFFAAQIALAFVHLHQKGIVYRDLKPDNILVQEDGYLMLADFGIAASLRRGQASHDYCGTIEYMAPEMIRNDKEGHSFPFDWWSFGIVLYELLNGFTPFHRGDAEQQKILIVTKRHNWPIFKKETPYSQVAKDFINQLLDKDPKKRLGAKDSSEVLNHEFFNGIDFKMILEKKIQPPWRPVIKHPNIPEDSIIAESVVHRWQKDIVNANQDYFQDY</sequence>
<dbReference type="PANTHER" id="PTHR24353">
    <property type="entry name" value="CYCLIC NUCLEOTIDE-DEPENDENT PROTEIN KINASE"/>
    <property type="match status" value="1"/>
</dbReference>
<dbReference type="InterPro" id="IPR011009">
    <property type="entry name" value="Kinase-like_dom_sf"/>
</dbReference>
<keyword evidence="2" id="KW-0597">Phosphoprotein</keyword>
<keyword evidence="6" id="KW-0067">ATP-binding</keyword>
<keyword evidence="4" id="KW-0547">Nucleotide-binding</keyword>
<feature type="domain" description="AGC-kinase C-terminal" evidence="8">
    <location>
        <begin position="499"/>
        <end position="553"/>
    </location>
</feature>
<keyword evidence="3" id="KW-0808">Transferase</keyword>
<dbReference type="GO" id="GO:0004674">
    <property type="term" value="F:protein serine/threonine kinase activity"/>
    <property type="evidence" value="ECO:0007669"/>
    <property type="project" value="UniProtKB-KW"/>
</dbReference>
<evidence type="ECO:0000256" key="3">
    <source>
        <dbReference type="ARBA" id="ARBA00022679"/>
    </source>
</evidence>
<dbReference type="InterPro" id="IPR012816">
    <property type="entry name" value="NADAR"/>
</dbReference>
<dbReference type="FunFam" id="1.10.510.10:FF:000048">
    <property type="entry name" value="Protein kinase C"/>
    <property type="match status" value="1"/>
</dbReference>
<dbReference type="NCBIfam" id="TIGR02464">
    <property type="entry name" value="ribofla_fusion"/>
    <property type="match status" value="1"/>
</dbReference>
<dbReference type="GO" id="GO:0005524">
    <property type="term" value="F:ATP binding"/>
    <property type="evidence" value="ECO:0007669"/>
    <property type="project" value="UniProtKB-KW"/>
</dbReference>
<name>A0A8J8NZ38_HALGN</name>
<dbReference type="Gene3D" id="1.10.357.40">
    <property type="entry name" value="YbiA-like"/>
    <property type="match status" value="1"/>
</dbReference>
<keyword evidence="10" id="KW-1185">Reference proteome</keyword>
<protein>
    <recommendedName>
        <fullName evidence="11">Non-specific serine/threonine protein kinase</fullName>
    </recommendedName>
</protein>
<comment type="caution">
    <text evidence="9">The sequence shown here is derived from an EMBL/GenBank/DDBJ whole genome shotgun (WGS) entry which is preliminary data.</text>
</comment>
<evidence type="ECO:0000313" key="10">
    <source>
        <dbReference type="Proteomes" id="UP000785679"/>
    </source>
</evidence>
<accession>A0A8J8NZ38</accession>
<dbReference type="InterPro" id="IPR000961">
    <property type="entry name" value="AGC-kinase_C"/>
</dbReference>